<feature type="region of interest" description="Disordered" evidence="8">
    <location>
        <begin position="351"/>
        <end position="373"/>
    </location>
</feature>
<evidence type="ECO:0000256" key="8">
    <source>
        <dbReference type="SAM" id="MobiDB-lite"/>
    </source>
</evidence>
<reference evidence="10 11" key="1">
    <citation type="submission" date="2016-07" db="EMBL/GenBank/DDBJ databases">
        <title>Pervasive Adenine N6-methylation of Active Genes in Fungi.</title>
        <authorList>
            <consortium name="DOE Joint Genome Institute"/>
            <person name="Mondo S.J."/>
            <person name="Dannebaum R.O."/>
            <person name="Kuo R.C."/>
            <person name="Labutti K."/>
            <person name="Haridas S."/>
            <person name="Kuo A."/>
            <person name="Salamov A."/>
            <person name="Ahrendt S.R."/>
            <person name="Lipzen A."/>
            <person name="Sullivan W."/>
            <person name="Andreopoulos W.B."/>
            <person name="Clum A."/>
            <person name="Lindquist E."/>
            <person name="Daum C."/>
            <person name="Ramamoorthy G.K."/>
            <person name="Gryganskyi A."/>
            <person name="Culley D."/>
            <person name="Magnuson J.K."/>
            <person name="James T.Y."/>
            <person name="O'Malley M.A."/>
            <person name="Stajich J.E."/>
            <person name="Spatafora J.W."/>
            <person name="Visel A."/>
            <person name="Grigoriev I.V."/>
        </authorList>
    </citation>
    <scope>NUCLEOTIDE SEQUENCE [LARGE SCALE GENOMIC DNA]</scope>
    <source>
        <strain evidence="10 11">62-1032</strain>
    </source>
</reference>
<feature type="region of interest" description="Disordered" evidence="8">
    <location>
        <begin position="535"/>
        <end position="576"/>
    </location>
</feature>
<evidence type="ECO:0000256" key="7">
    <source>
        <dbReference type="PROSITE-ProRule" id="PRU10141"/>
    </source>
</evidence>
<dbReference type="InterPro" id="IPR008271">
    <property type="entry name" value="Ser/Thr_kinase_AS"/>
</dbReference>
<evidence type="ECO:0000256" key="3">
    <source>
        <dbReference type="ARBA" id="ARBA00022679"/>
    </source>
</evidence>
<gene>
    <name evidence="10" type="ORF">BCR35DRAFT_317823</name>
</gene>
<feature type="region of interest" description="Disordered" evidence="8">
    <location>
        <begin position="464"/>
        <end position="501"/>
    </location>
</feature>
<keyword evidence="6 7" id="KW-0067">ATP-binding</keyword>
<comment type="caution">
    <text evidence="10">The sequence shown here is derived from an EMBL/GenBank/DDBJ whole genome shotgun (WGS) entry which is preliminary data.</text>
</comment>
<feature type="region of interest" description="Disordered" evidence="8">
    <location>
        <begin position="391"/>
        <end position="423"/>
    </location>
</feature>
<dbReference type="PANTHER" id="PTHR46485">
    <property type="entry name" value="LIM DOMAIN KINASE 1"/>
    <property type="match status" value="1"/>
</dbReference>
<dbReference type="Proteomes" id="UP000193467">
    <property type="component" value="Unassembled WGS sequence"/>
</dbReference>
<dbReference type="PROSITE" id="PS50011">
    <property type="entry name" value="PROTEIN_KINASE_DOM"/>
    <property type="match status" value="1"/>
</dbReference>
<dbReference type="GO" id="GO:0005524">
    <property type="term" value="F:ATP binding"/>
    <property type="evidence" value="ECO:0007669"/>
    <property type="project" value="UniProtKB-UniRule"/>
</dbReference>
<protein>
    <submittedName>
        <fullName evidence="10">Kinase-like domain-containing protein</fullName>
    </submittedName>
</protein>
<dbReference type="InterPro" id="IPR011009">
    <property type="entry name" value="Kinase-like_dom_sf"/>
</dbReference>
<feature type="domain" description="Protein kinase" evidence="9">
    <location>
        <begin position="17"/>
        <end position="290"/>
    </location>
</feature>
<keyword evidence="11" id="KW-1185">Reference proteome</keyword>
<dbReference type="STRING" id="106004.A0A1Y2FRX4"/>
<feature type="region of interest" description="Disordered" evidence="8">
    <location>
        <begin position="620"/>
        <end position="641"/>
    </location>
</feature>
<dbReference type="EMBL" id="MCGR01000015">
    <property type="protein sequence ID" value="ORY86044.1"/>
    <property type="molecule type" value="Genomic_DNA"/>
</dbReference>
<dbReference type="Gene3D" id="3.30.200.20">
    <property type="entry name" value="Phosphorylase Kinase, domain 1"/>
    <property type="match status" value="1"/>
</dbReference>
<evidence type="ECO:0000256" key="5">
    <source>
        <dbReference type="ARBA" id="ARBA00022777"/>
    </source>
</evidence>
<dbReference type="SMART" id="SM00220">
    <property type="entry name" value="S_TKc"/>
    <property type="match status" value="1"/>
</dbReference>
<dbReference type="InterPro" id="IPR050940">
    <property type="entry name" value="Actin_reg-Ser/Thr_kinase"/>
</dbReference>
<dbReference type="Pfam" id="PF00069">
    <property type="entry name" value="Pkinase"/>
    <property type="match status" value="1"/>
</dbReference>
<dbReference type="Gene3D" id="1.10.510.10">
    <property type="entry name" value="Transferase(Phosphotransferase) domain 1"/>
    <property type="match status" value="1"/>
</dbReference>
<evidence type="ECO:0000313" key="10">
    <source>
        <dbReference type="EMBL" id="ORY86044.1"/>
    </source>
</evidence>
<dbReference type="PROSITE" id="PS00107">
    <property type="entry name" value="PROTEIN_KINASE_ATP"/>
    <property type="match status" value="1"/>
</dbReference>
<name>A0A1Y2FRX4_9BASI</name>
<keyword evidence="3" id="KW-0808">Transferase</keyword>
<dbReference type="PRINTS" id="PR00109">
    <property type="entry name" value="TYRKINASE"/>
</dbReference>
<keyword evidence="4 7" id="KW-0547">Nucleotide-binding</keyword>
<keyword evidence="5 10" id="KW-0418">Kinase</keyword>
<comment type="similarity">
    <text evidence="1">Belongs to the protein kinase superfamily. TKL Ser/Thr protein kinase family.</text>
</comment>
<dbReference type="InterPro" id="IPR001245">
    <property type="entry name" value="Ser-Thr/Tyr_kinase_cat_dom"/>
</dbReference>
<dbReference type="InterPro" id="IPR017441">
    <property type="entry name" value="Protein_kinase_ATP_BS"/>
</dbReference>
<keyword evidence="2" id="KW-0723">Serine/threonine-protein kinase</keyword>
<evidence type="ECO:0000256" key="2">
    <source>
        <dbReference type="ARBA" id="ARBA00022527"/>
    </source>
</evidence>
<dbReference type="AlphaFoldDB" id="A0A1Y2FRX4"/>
<dbReference type="CDD" id="cd13999">
    <property type="entry name" value="STKc_MAP3K-like"/>
    <property type="match status" value="1"/>
</dbReference>
<accession>A0A1Y2FRX4</accession>
<dbReference type="PROSITE" id="PS00108">
    <property type="entry name" value="PROTEIN_KINASE_ST"/>
    <property type="match status" value="1"/>
</dbReference>
<evidence type="ECO:0000256" key="6">
    <source>
        <dbReference type="ARBA" id="ARBA00022840"/>
    </source>
</evidence>
<evidence type="ECO:0000259" key="9">
    <source>
        <dbReference type="PROSITE" id="PS50011"/>
    </source>
</evidence>
<evidence type="ECO:0000256" key="1">
    <source>
        <dbReference type="ARBA" id="ARBA00005843"/>
    </source>
</evidence>
<feature type="binding site" evidence="7">
    <location>
        <position position="44"/>
    </location>
    <ligand>
        <name>ATP</name>
        <dbReference type="ChEBI" id="CHEBI:30616"/>
    </ligand>
</feature>
<dbReference type="PANTHER" id="PTHR46485:SF5">
    <property type="entry name" value="CENTER DIVIDER, ISOFORM A"/>
    <property type="match status" value="1"/>
</dbReference>
<dbReference type="InterPro" id="IPR000719">
    <property type="entry name" value="Prot_kinase_dom"/>
</dbReference>
<sequence length="670" mass="72354">MTIGRFDNIPFSDLSPESEWTRLGKGSFGCVYKGEYLGIEVAIKEVLPSGEYDVDKYFQRECKIMAEARHPNIVQYLGLCLAPAAPPSNIFPGRPAPTQQRQRILIISEYLPCGNLRQYIDDTSLAFPWRLRMSFAVDCTRALAYLHSRECMHRDLKGENILCTENQRMKLADFGFARIAAQNDEEMRRMSYCGTDGYMSPEILMGEEFSLPTDVFSLGVIFCEILSRRLADDHTFARQLPSFGVDFDEVRSLASPNCPPAFIALALACLAIEPSARPSALSILTTLRTIEAQVLEAEARGVGLSSMEEVGTWNVGSVSFAGTTKRGGKRPSAPRLPSFEGQVKVVGSSMLANGRGQKVPNHTRQDSASSESEDDLALFKLAEANVDVDGAAGKGRRAGGESVDGLLDSDDEDSRSRYSTAVLGRNRRAHQNIEDASFASSTLTVRAFVNSTAKDSTIGHQRLASSASSLPSLPPSWVASSAKKDGSPSSSDDSLPQTPQQAYDFPVDVVPSKLQSDAGASYLTARTTTLSIAGATVAHGSDDEEDTSDDDEAEKEERKDVFHSTILPPPDQDAIEIPAPTLHRFSLIKPTFQRFLGSLAPYGSASSAIQSAAASSSSSLASAESEKSSKRRSGSVTPGVGSTAANKCGLCMKKLGFMKPFLMCDDCGFQ</sequence>
<organism evidence="10 11">
    <name type="scientific">Leucosporidium creatinivorum</name>
    <dbReference type="NCBI Taxonomy" id="106004"/>
    <lineage>
        <taxon>Eukaryota</taxon>
        <taxon>Fungi</taxon>
        <taxon>Dikarya</taxon>
        <taxon>Basidiomycota</taxon>
        <taxon>Pucciniomycotina</taxon>
        <taxon>Microbotryomycetes</taxon>
        <taxon>Leucosporidiales</taxon>
        <taxon>Leucosporidium</taxon>
    </lineage>
</organism>
<proteinExistence type="inferred from homology"/>
<dbReference type="GO" id="GO:0004674">
    <property type="term" value="F:protein serine/threonine kinase activity"/>
    <property type="evidence" value="ECO:0007669"/>
    <property type="project" value="UniProtKB-KW"/>
</dbReference>
<dbReference type="SUPFAM" id="SSF56112">
    <property type="entry name" value="Protein kinase-like (PK-like)"/>
    <property type="match status" value="1"/>
</dbReference>
<feature type="compositionally biased region" description="Low complexity" evidence="8">
    <location>
        <begin position="464"/>
        <end position="494"/>
    </location>
</feature>
<evidence type="ECO:0000256" key="4">
    <source>
        <dbReference type="ARBA" id="ARBA00022741"/>
    </source>
</evidence>
<feature type="compositionally biased region" description="Acidic residues" evidence="8">
    <location>
        <begin position="542"/>
        <end position="554"/>
    </location>
</feature>
<dbReference type="InParanoid" id="A0A1Y2FRX4"/>
<evidence type="ECO:0000313" key="11">
    <source>
        <dbReference type="Proteomes" id="UP000193467"/>
    </source>
</evidence>
<dbReference type="OrthoDB" id="4062651at2759"/>